<evidence type="ECO:0000313" key="3">
    <source>
        <dbReference type="EMBL" id="WRO20284.1"/>
    </source>
</evidence>
<evidence type="ECO:0000259" key="1">
    <source>
        <dbReference type="PROSITE" id="PS50883"/>
    </source>
</evidence>
<dbReference type="InterPro" id="IPR014408">
    <property type="entry name" value="dGMP_Pdiesterase_EAL/HD-GYP"/>
</dbReference>
<dbReference type="InterPro" id="IPR001633">
    <property type="entry name" value="EAL_dom"/>
</dbReference>
<feature type="domain" description="HDOD" evidence="2">
    <location>
        <begin position="200"/>
        <end position="387"/>
    </location>
</feature>
<proteinExistence type="predicted"/>
<dbReference type="Gene3D" id="1.10.3210.10">
    <property type="entry name" value="Hypothetical protein af1432"/>
    <property type="match status" value="1"/>
</dbReference>
<evidence type="ECO:0000313" key="4">
    <source>
        <dbReference type="Proteomes" id="UP001329915"/>
    </source>
</evidence>
<dbReference type="PANTHER" id="PTHR33525:SF4">
    <property type="entry name" value="CYCLIC DI-GMP PHOSPHODIESTERASE CDGJ"/>
    <property type="match status" value="1"/>
</dbReference>
<dbReference type="PROSITE" id="PS50883">
    <property type="entry name" value="EAL"/>
    <property type="match status" value="1"/>
</dbReference>
<dbReference type="Pfam" id="PF00563">
    <property type="entry name" value="EAL"/>
    <property type="match status" value="1"/>
</dbReference>
<dbReference type="PANTHER" id="PTHR33525">
    <property type="match status" value="1"/>
</dbReference>
<feature type="domain" description="EAL" evidence="1">
    <location>
        <begin position="1"/>
        <end position="206"/>
    </location>
</feature>
<dbReference type="AlphaFoldDB" id="A0AAU0UJ87"/>
<dbReference type="InterPro" id="IPR035919">
    <property type="entry name" value="EAL_sf"/>
</dbReference>
<dbReference type="EMBL" id="CP121694">
    <property type="protein sequence ID" value="WRO20284.1"/>
    <property type="molecule type" value="Genomic_DNA"/>
</dbReference>
<dbReference type="PIRSF" id="PIRSF003180">
    <property type="entry name" value="DiGMPpdiest_YuxH"/>
    <property type="match status" value="1"/>
</dbReference>
<dbReference type="InterPro" id="IPR052340">
    <property type="entry name" value="RNase_Y/CdgJ"/>
</dbReference>
<organism evidence="3 4">
    <name type="scientific">Metallumcola ferriviriculae</name>
    <dbReference type="NCBI Taxonomy" id="3039180"/>
    <lineage>
        <taxon>Bacteria</taxon>
        <taxon>Bacillati</taxon>
        <taxon>Bacillota</taxon>
        <taxon>Clostridia</taxon>
        <taxon>Neomoorellales</taxon>
        <taxon>Desulfitibacteraceae</taxon>
        <taxon>Metallumcola</taxon>
    </lineage>
</organism>
<dbReference type="SUPFAM" id="SSF109604">
    <property type="entry name" value="HD-domain/PDEase-like"/>
    <property type="match status" value="1"/>
</dbReference>
<dbReference type="KEGG" id="dbc:MFMK1_000042"/>
<dbReference type="Pfam" id="PF08668">
    <property type="entry name" value="HDOD"/>
    <property type="match status" value="1"/>
</dbReference>
<sequence length="405" mass="46310">MDVFMARQPIFDKEQQVFAYELLFRANENNWFQLGSRNLDQATAGVITNSFYNIGINEVTEGKRAFINFTANLLENEVVTILPKELIGVEILESVLPSEDVIKVCNRLKALGYFLVLDDFVYKPGFEELLEIVDIVKIDFLSTSPEERRDIVPRLGKYNVKFLAEKIETVEAFNEAVDLGYTYFQGYFFCKPILISSKEISGVKAHYLKLLEEVSRADMEFDNVEAIVLRDVSLTYKMLRYINSAVFGFQRKIESIKEAMVILGQVEIKKWLAVVALSLIGSDKPDEVIKTSLIRARFGELLAAKTSLKDQSADVFLMGLFSLIDVLIGRPIEQVLNEVLLPDKVKDALLGEQNKFNTILGIIKNYELNSWDQIAPLADELQIDYKDIRNAYLDALKWIDFLEYE</sequence>
<evidence type="ECO:0000259" key="2">
    <source>
        <dbReference type="PROSITE" id="PS51833"/>
    </source>
</evidence>
<accession>A0AAU0UJ87</accession>
<dbReference type="InterPro" id="IPR013976">
    <property type="entry name" value="HDOD"/>
</dbReference>
<dbReference type="RefSeq" id="WP_366923187.1">
    <property type="nucleotide sequence ID" value="NZ_CP121694.1"/>
</dbReference>
<gene>
    <name evidence="3" type="ORF">MFMK1_000042</name>
</gene>
<dbReference type="Gene3D" id="3.20.20.450">
    <property type="entry name" value="EAL domain"/>
    <property type="match status" value="1"/>
</dbReference>
<protein>
    <submittedName>
        <fullName evidence="3">HDOD domain-containing protein</fullName>
    </submittedName>
</protein>
<name>A0AAU0UJ87_9FIRM</name>
<dbReference type="PROSITE" id="PS51833">
    <property type="entry name" value="HDOD"/>
    <property type="match status" value="1"/>
</dbReference>
<keyword evidence="4" id="KW-1185">Reference proteome</keyword>
<reference evidence="3 4" key="1">
    <citation type="submission" date="2023-04" db="EMBL/GenBank/DDBJ databases">
        <authorList>
            <person name="Hsu D."/>
        </authorList>
    </citation>
    <scope>NUCLEOTIDE SEQUENCE [LARGE SCALE GENOMIC DNA]</scope>
    <source>
        <strain evidence="3 4">MK1</strain>
    </source>
</reference>
<dbReference type="Proteomes" id="UP001329915">
    <property type="component" value="Chromosome"/>
</dbReference>
<dbReference type="SMART" id="SM00052">
    <property type="entry name" value="EAL"/>
    <property type="match status" value="1"/>
</dbReference>
<dbReference type="SUPFAM" id="SSF141868">
    <property type="entry name" value="EAL domain-like"/>
    <property type="match status" value="1"/>
</dbReference>